<dbReference type="EMBL" id="QOQW01000013">
    <property type="protein sequence ID" value="RCK79388.1"/>
    <property type="molecule type" value="Genomic_DNA"/>
</dbReference>
<dbReference type="InterPro" id="IPR012334">
    <property type="entry name" value="Pectin_lyas_fold"/>
</dbReference>
<feature type="domain" description="Right handed beta helix" evidence="1">
    <location>
        <begin position="461"/>
        <end position="592"/>
    </location>
</feature>
<organism evidence="2 3">
    <name type="scientific">Candidatus Ozemobacter sibiricus</name>
    <dbReference type="NCBI Taxonomy" id="2268124"/>
    <lineage>
        <taxon>Bacteria</taxon>
        <taxon>Candidatus Ozemobacteria</taxon>
        <taxon>Candidatus Ozemobacterales</taxon>
        <taxon>Candidatus Ozemobacteraceae</taxon>
        <taxon>Candidatus Ozemobacter</taxon>
    </lineage>
</organism>
<dbReference type="Pfam" id="PF13229">
    <property type="entry name" value="Beta_helix"/>
    <property type="match status" value="1"/>
</dbReference>
<accession>A0A367ZMN2</accession>
<dbReference type="SUPFAM" id="SSF51126">
    <property type="entry name" value="Pectin lyase-like"/>
    <property type="match status" value="1"/>
</dbReference>
<dbReference type="InterPro" id="IPR039448">
    <property type="entry name" value="Beta_helix"/>
</dbReference>
<name>A0A367ZMN2_9BACT</name>
<dbReference type="Proteomes" id="UP000252355">
    <property type="component" value="Unassembled WGS sequence"/>
</dbReference>
<gene>
    <name evidence="2" type="ORF">OZSIB_0028</name>
</gene>
<evidence type="ECO:0000313" key="2">
    <source>
        <dbReference type="EMBL" id="RCK79388.1"/>
    </source>
</evidence>
<dbReference type="Gene3D" id="2.60.40.10">
    <property type="entry name" value="Immunoglobulins"/>
    <property type="match status" value="1"/>
</dbReference>
<dbReference type="Gene3D" id="2.60.40.1120">
    <property type="entry name" value="Carboxypeptidase-like, regulatory domain"/>
    <property type="match status" value="1"/>
</dbReference>
<sequence length="693" mass="74912">MNNVSPHRVTRVSFQERLRRDIVRVLRGRRPASSSRRAAPPPASVPGRGPRALLLWLGLILLVGLWGCENEQKIQRGVVSGYVLDTYGHRVVGARVTSHRSLYEAVTGQDGRFAFTSLDAGTHRLLVERAGYLSASRTITLEFGQVLPSVDFRLTPLPDRLSWQVFRRERTAVTIDVTSVEPMRCTITYQGEHLPAIRTPPSELGLEHRFVLSPLIPDIAYRLEVWGETADGRRYAAASGTFRPLPTGDEPGPPPAPEAVAVVQTRDGPRLTWSYTGTDPLRGFRIYRGIEDQPLTLWRDETFVFGAERSVVDEFASPGVRLRFALEAVDLDDNVSSRTAEVTIFPAGALTGDVTWRAAWSPIDLSGDLEVGAGRVFTIEPGVTVRVSPTDLAQRGYDPNTVEIVVDGVLRAGATDSAPVRFLSSSSQPGRTDWMGLRLRTPAGPWVSELIGLEVNNARAGVLINAPGLFTSDLTVRRCETGVLVQGASGTVLDGLSCQDCQTGLAAEGTTDCRVAGVTVRGGETGIRLRGNQRFTLRRFDVRGALDTGLRLEDTASASVRAGVVAASRLGVSVKGGRADVQFLTVDAPAGVLIDGGDQPDLRNCILVNRTAPGTGIGLEERIAGRAYPWNNIFGFALVTKNCTQEGAPILNTDPLFIGGTGETYDYRLQDGSVLKRAADNGGEMGAYGWTED</sequence>
<dbReference type="InterPro" id="IPR013783">
    <property type="entry name" value="Ig-like_fold"/>
</dbReference>
<evidence type="ECO:0000259" key="1">
    <source>
        <dbReference type="Pfam" id="PF13229"/>
    </source>
</evidence>
<dbReference type="Gene3D" id="2.160.20.10">
    <property type="entry name" value="Single-stranded right-handed beta-helix, Pectin lyase-like"/>
    <property type="match status" value="1"/>
</dbReference>
<protein>
    <recommendedName>
        <fullName evidence="1">Right handed beta helix domain-containing protein</fullName>
    </recommendedName>
</protein>
<dbReference type="InterPro" id="IPR011050">
    <property type="entry name" value="Pectin_lyase_fold/virulence"/>
</dbReference>
<dbReference type="AlphaFoldDB" id="A0A367ZMN2"/>
<dbReference type="SUPFAM" id="SSF49452">
    <property type="entry name" value="Starch-binding domain-like"/>
    <property type="match status" value="1"/>
</dbReference>
<dbReference type="Pfam" id="PF13620">
    <property type="entry name" value="CarboxypepD_reg"/>
    <property type="match status" value="1"/>
</dbReference>
<reference evidence="2 3" key="1">
    <citation type="submission" date="2018-05" db="EMBL/GenBank/DDBJ databases">
        <title>A metagenomic window into the 2 km-deep terrestrial subsurface aquifer revealed taxonomically and functionally diverse microbial community comprising novel uncultured bacterial lineages.</title>
        <authorList>
            <person name="Kadnikov V.V."/>
            <person name="Mardanov A.V."/>
            <person name="Beletsky A.V."/>
            <person name="Banks D."/>
            <person name="Pimenov N.V."/>
            <person name="Frank Y.A."/>
            <person name="Karnachuk O.V."/>
            <person name="Ravin N.V."/>
        </authorList>
    </citation>
    <scope>NUCLEOTIDE SEQUENCE [LARGE SCALE GENOMIC DNA]</scope>
    <source>
        <strain evidence="2">BY5</strain>
    </source>
</reference>
<evidence type="ECO:0000313" key="3">
    <source>
        <dbReference type="Proteomes" id="UP000252355"/>
    </source>
</evidence>
<comment type="caution">
    <text evidence="2">The sequence shown here is derived from an EMBL/GenBank/DDBJ whole genome shotgun (WGS) entry which is preliminary data.</text>
</comment>
<dbReference type="InterPro" id="IPR013784">
    <property type="entry name" value="Carb-bd-like_fold"/>
</dbReference>
<dbReference type="GO" id="GO:0030246">
    <property type="term" value="F:carbohydrate binding"/>
    <property type="evidence" value="ECO:0007669"/>
    <property type="project" value="InterPro"/>
</dbReference>
<proteinExistence type="predicted"/>